<accession>A0AAV3Z468</accession>
<reference evidence="1 2" key="1">
    <citation type="journal article" date="2021" name="Elife">
        <title>Chloroplast acquisition without the gene transfer in kleptoplastic sea slugs, Plakobranchus ocellatus.</title>
        <authorList>
            <person name="Maeda T."/>
            <person name="Takahashi S."/>
            <person name="Yoshida T."/>
            <person name="Shimamura S."/>
            <person name="Takaki Y."/>
            <person name="Nagai Y."/>
            <person name="Toyoda A."/>
            <person name="Suzuki Y."/>
            <person name="Arimoto A."/>
            <person name="Ishii H."/>
            <person name="Satoh N."/>
            <person name="Nishiyama T."/>
            <person name="Hasebe M."/>
            <person name="Maruyama T."/>
            <person name="Minagawa J."/>
            <person name="Obokata J."/>
            <person name="Shigenobu S."/>
        </authorList>
    </citation>
    <scope>NUCLEOTIDE SEQUENCE [LARGE SCALE GENOMIC DNA]</scope>
</reference>
<dbReference type="Proteomes" id="UP000735302">
    <property type="component" value="Unassembled WGS sequence"/>
</dbReference>
<sequence length="129" mass="14639">MLYAFHHSENCSKANCLKLPSFYQKSLVMQCWTNSPWLHSALTLCHGWHSGRQSHSISGISTECHSPDLRCAFLMLPRSLEVSLRSRSCDPALINFQELSIANISMYWFLSFGLGKLNDVFEEYMASGS</sequence>
<proteinExistence type="predicted"/>
<protein>
    <submittedName>
        <fullName evidence="1">Uncharacterized protein</fullName>
    </submittedName>
</protein>
<keyword evidence="2" id="KW-1185">Reference proteome</keyword>
<comment type="caution">
    <text evidence="1">The sequence shown here is derived from an EMBL/GenBank/DDBJ whole genome shotgun (WGS) entry which is preliminary data.</text>
</comment>
<gene>
    <name evidence="1" type="ORF">PoB_001577800</name>
</gene>
<evidence type="ECO:0000313" key="2">
    <source>
        <dbReference type="Proteomes" id="UP000735302"/>
    </source>
</evidence>
<dbReference type="EMBL" id="BLXT01001916">
    <property type="protein sequence ID" value="GFN89272.1"/>
    <property type="molecule type" value="Genomic_DNA"/>
</dbReference>
<evidence type="ECO:0000313" key="1">
    <source>
        <dbReference type="EMBL" id="GFN89272.1"/>
    </source>
</evidence>
<dbReference type="AlphaFoldDB" id="A0AAV3Z468"/>
<organism evidence="1 2">
    <name type="scientific">Plakobranchus ocellatus</name>
    <dbReference type="NCBI Taxonomy" id="259542"/>
    <lineage>
        <taxon>Eukaryota</taxon>
        <taxon>Metazoa</taxon>
        <taxon>Spiralia</taxon>
        <taxon>Lophotrochozoa</taxon>
        <taxon>Mollusca</taxon>
        <taxon>Gastropoda</taxon>
        <taxon>Heterobranchia</taxon>
        <taxon>Euthyneura</taxon>
        <taxon>Panpulmonata</taxon>
        <taxon>Sacoglossa</taxon>
        <taxon>Placobranchoidea</taxon>
        <taxon>Plakobranchidae</taxon>
        <taxon>Plakobranchus</taxon>
    </lineage>
</organism>
<name>A0AAV3Z468_9GAST</name>